<sequence length="216" mass="23777">MNPATAELWTYLLVLAFSYGTAYLIVACEGPRYLLASGVVLLFINVLLWIHIFDTKARNGSPPTGAEIVRVRRALKLSFAILGLQFTGIASIPGLLMAFTALRRKVFYFMGITEFKALVYGTLIALVTLPCVIALRKRHYHWVLMGMPIDTVVSVRNTFRRVCAIDAVLPIPIVVAYVLLAKGGLGGEDIFTAAAVAGASSLFNRAKVRYFFDEGW</sequence>
<protein>
    <submittedName>
        <fullName evidence="2">Uncharacterized protein</fullName>
    </submittedName>
</protein>
<evidence type="ECO:0000313" key="3">
    <source>
        <dbReference type="Proteomes" id="UP000619545"/>
    </source>
</evidence>
<name>A0A832T2C2_9EURY</name>
<proteinExistence type="predicted"/>
<keyword evidence="1" id="KW-0812">Transmembrane</keyword>
<feature type="transmembrane region" description="Helical" evidence="1">
    <location>
        <begin position="117"/>
        <end position="135"/>
    </location>
</feature>
<gene>
    <name evidence="2" type="ORF">HA336_05705</name>
</gene>
<feature type="transmembrane region" description="Helical" evidence="1">
    <location>
        <begin position="9"/>
        <end position="27"/>
    </location>
</feature>
<dbReference type="RefSeq" id="WP_011018521.1">
    <property type="nucleotide sequence ID" value="NZ_DUJS01000004.1"/>
</dbReference>
<organism evidence="2 3">
    <name type="scientific">Methanopyrus kandleri</name>
    <dbReference type="NCBI Taxonomy" id="2320"/>
    <lineage>
        <taxon>Archaea</taxon>
        <taxon>Methanobacteriati</taxon>
        <taxon>Methanobacteriota</taxon>
        <taxon>Methanomada group</taxon>
        <taxon>Methanopyri</taxon>
        <taxon>Methanopyrales</taxon>
        <taxon>Methanopyraceae</taxon>
        <taxon>Methanopyrus</taxon>
    </lineage>
</organism>
<keyword evidence="1" id="KW-0472">Membrane</keyword>
<dbReference type="AlphaFoldDB" id="A0A832T2C2"/>
<feature type="transmembrane region" description="Helical" evidence="1">
    <location>
        <begin position="74"/>
        <end position="97"/>
    </location>
</feature>
<reference evidence="2" key="1">
    <citation type="journal article" date="2020" name="bioRxiv">
        <title>A rank-normalized archaeal taxonomy based on genome phylogeny resolves widespread incomplete and uneven classifications.</title>
        <authorList>
            <person name="Rinke C."/>
            <person name="Chuvochina M."/>
            <person name="Mussig A.J."/>
            <person name="Chaumeil P.-A."/>
            <person name="Waite D.W."/>
            <person name="Whitman W.B."/>
            <person name="Parks D.H."/>
            <person name="Hugenholtz P."/>
        </authorList>
    </citation>
    <scope>NUCLEOTIDE SEQUENCE</scope>
    <source>
        <strain evidence="2">UBA8853</strain>
    </source>
</reference>
<keyword evidence="1" id="KW-1133">Transmembrane helix</keyword>
<evidence type="ECO:0000313" key="2">
    <source>
        <dbReference type="EMBL" id="HII70710.1"/>
    </source>
</evidence>
<evidence type="ECO:0000256" key="1">
    <source>
        <dbReference type="SAM" id="Phobius"/>
    </source>
</evidence>
<feature type="transmembrane region" description="Helical" evidence="1">
    <location>
        <begin position="33"/>
        <end position="53"/>
    </location>
</feature>
<accession>A0A832T2C2</accession>
<dbReference type="EMBL" id="DUJS01000004">
    <property type="protein sequence ID" value="HII70710.1"/>
    <property type="molecule type" value="Genomic_DNA"/>
</dbReference>
<comment type="caution">
    <text evidence="2">The sequence shown here is derived from an EMBL/GenBank/DDBJ whole genome shotgun (WGS) entry which is preliminary data.</text>
</comment>
<dbReference type="Proteomes" id="UP000619545">
    <property type="component" value="Unassembled WGS sequence"/>
</dbReference>
<dbReference type="GeneID" id="1477452"/>